<organism evidence="2">
    <name type="scientific">marine sediment metagenome</name>
    <dbReference type="NCBI Taxonomy" id="412755"/>
    <lineage>
        <taxon>unclassified sequences</taxon>
        <taxon>metagenomes</taxon>
        <taxon>ecological metagenomes</taxon>
    </lineage>
</organism>
<feature type="compositionally biased region" description="Basic and acidic residues" evidence="1">
    <location>
        <begin position="18"/>
        <end position="29"/>
    </location>
</feature>
<accession>A0A0F9CJA3</accession>
<reference evidence="2" key="1">
    <citation type="journal article" date="2015" name="Nature">
        <title>Complex archaea that bridge the gap between prokaryotes and eukaryotes.</title>
        <authorList>
            <person name="Spang A."/>
            <person name="Saw J.H."/>
            <person name="Jorgensen S.L."/>
            <person name="Zaremba-Niedzwiedzka K."/>
            <person name="Martijn J."/>
            <person name="Lind A.E."/>
            <person name="van Eijk R."/>
            <person name="Schleper C."/>
            <person name="Guy L."/>
            <person name="Ettema T.J."/>
        </authorList>
    </citation>
    <scope>NUCLEOTIDE SEQUENCE</scope>
</reference>
<name>A0A0F9CJA3_9ZZZZ</name>
<protein>
    <submittedName>
        <fullName evidence="2">Uncharacterized protein</fullName>
    </submittedName>
</protein>
<gene>
    <name evidence="2" type="ORF">LCGC14_2316280</name>
</gene>
<dbReference type="EMBL" id="LAZR01032982">
    <property type="protein sequence ID" value="KKL49363.1"/>
    <property type="molecule type" value="Genomic_DNA"/>
</dbReference>
<proteinExistence type="predicted"/>
<feature type="region of interest" description="Disordered" evidence="1">
    <location>
        <begin position="1"/>
        <end position="52"/>
    </location>
</feature>
<feature type="non-terminal residue" evidence="2">
    <location>
        <position position="1"/>
    </location>
</feature>
<evidence type="ECO:0000313" key="2">
    <source>
        <dbReference type="EMBL" id="KKL49363.1"/>
    </source>
</evidence>
<dbReference type="AlphaFoldDB" id="A0A0F9CJA3"/>
<comment type="caution">
    <text evidence="2">The sequence shown here is derived from an EMBL/GenBank/DDBJ whole genome shotgun (WGS) entry which is preliminary data.</text>
</comment>
<evidence type="ECO:0000256" key="1">
    <source>
        <dbReference type="SAM" id="MobiDB-lite"/>
    </source>
</evidence>
<sequence>LETGLDRRHRPGSPYLAQREREGKAAHADGEDDDGFPEGVQGDNDDNVATGS</sequence>